<protein>
    <submittedName>
        <fullName evidence="1">Uncharacterized protein</fullName>
    </submittedName>
</protein>
<gene>
    <name evidence="1" type="ORF">UFOVP1382_184</name>
</gene>
<evidence type="ECO:0000313" key="1">
    <source>
        <dbReference type="EMBL" id="CAB4203572.1"/>
    </source>
</evidence>
<name>A0A6J5S5B8_9CAUD</name>
<proteinExistence type="predicted"/>
<sequence length="793" mass="82538">MGSHRITPDQTSFFKPSCRVATTSNVSNFASPPASVDGVTLASGDLVLVKHQTDKTKNGIYVHGAAWARASFASRGTDVANGVSTWVMDGAQNGGRRFRFASPDPVTVGADEILIEGDGQAALVKVDILHFDDGKGNPAAPSFVPSGYYPDLPALLPAGVPHILITQGFAGFSQYAQPPNNWVGPSPWDVDNARTTITSNGLVGTGALTSKGAWRVGRGTYYCEFEFITSTGSLSGVGFTPSGEGLQYDHVVGKGMSEVAYLSDGSIMVANAIVASGLDPLLDGYVLGVVLEFKNADSPTFIGGANGWEAAAYFAVEGAWQNGADPVAGTGGTVFSDDFSARFAMTASLHDSCIANADIVITEGSIVDGDYIEVAGIPIGLNCAYRISMTPITGGSPGDTLVFDVGSPATTCTLTAVSGARTSSSNDFDVTILDQALLLAEIIAAINDPANMFFGLVTASSSGTKLIIEADTLTLADGTMGAPVVDAMFTNSRRIDFTSYPAPGYAGQSISNALADPQGSFTSMLTAGFPDGDTIHMYAAGPGTAGNSITLSTNNVVAFNMPANFSGGAVAPVIKMVSDPSAPWLHAPGGAEIPFYTVGPETTSEPLYAGCPSPTIPTPTDFDLIQTPGIPYSMIGFARSIQLRTDASYDGGPIDMTIIRADTLETVTRTVTPQVGGGVVRLDIPVLALMRVTNSSHGYTAGSFYVERGPLWAPFTMPCSVMQGVNVPARIASAPPPRLVIDDLNSGAFVEFPDIAGEDMNMLDMESLTHGPSPHGDRKVIIGHVYYEVINAQ</sequence>
<organism evidence="1">
    <name type="scientific">uncultured Caudovirales phage</name>
    <dbReference type="NCBI Taxonomy" id="2100421"/>
    <lineage>
        <taxon>Viruses</taxon>
        <taxon>Duplodnaviria</taxon>
        <taxon>Heunggongvirae</taxon>
        <taxon>Uroviricota</taxon>
        <taxon>Caudoviricetes</taxon>
        <taxon>Peduoviridae</taxon>
        <taxon>Maltschvirus</taxon>
        <taxon>Maltschvirus maltsch</taxon>
    </lineage>
</organism>
<accession>A0A6J5S5B8</accession>
<reference evidence="1" key="1">
    <citation type="submission" date="2020-05" db="EMBL/GenBank/DDBJ databases">
        <authorList>
            <person name="Chiriac C."/>
            <person name="Salcher M."/>
            <person name="Ghai R."/>
            <person name="Kavagutti S V."/>
        </authorList>
    </citation>
    <scope>NUCLEOTIDE SEQUENCE</scope>
</reference>
<dbReference type="EMBL" id="LR797331">
    <property type="protein sequence ID" value="CAB4203572.1"/>
    <property type="molecule type" value="Genomic_DNA"/>
</dbReference>